<dbReference type="InterPro" id="IPR036138">
    <property type="entry name" value="PBP_dimer_sf"/>
</dbReference>
<keyword evidence="3 5" id="KW-0472">Membrane</keyword>
<dbReference type="Gene3D" id="3.30.450.330">
    <property type="match status" value="1"/>
</dbReference>
<keyword evidence="8" id="KW-0132">Cell division</keyword>
<keyword evidence="2" id="KW-0645">Protease</keyword>
<evidence type="ECO:0000256" key="1">
    <source>
        <dbReference type="ARBA" id="ARBA00004370"/>
    </source>
</evidence>
<dbReference type="GO" id="GO:0005886">
    <property type="term" value="C:plasma membrane"/>
    <property type="evidence" value="ECO:0007669"/>
    <property type="project" value="TreeGrafter"/>
</dbReference>
<dbReference type="Pfam" id="PF00905">
    <property type="entry name" value="Transpeptidase"/>
    <property type="match status" value="1"/>
</dbReference>
<dbReference type="SUPFAM" id="SSF56601">
    <property type="entry name" value="beta-lactamase/transpeptidase-like"/>
    <property type="match status" value="1"/>
</dbReference>
<keyword evidence="5" id="KW-1133">Transmembrane helix</keyword>
<evidence type="ECO:0000256" key="3">
    <source>
        <dbReference type="ARBA" id="ARBA00023136"/>
    </source>
</evidence>
<dbReference type="KEGG" id="vff:VITFI_CDS0517"/>
<dbReference type="InterPro" id="IPR001460">
    <property type="entry name" value="PCN-bd_Tpept"/>
</dbReference>
<feature type="domain" description="Penicillin-binding protein transpeptidase" evidence="6">
    <location>
        <begin position="284"/>
        <end position="587"/>
    </location>
</feature>
<evidence type="ECO:0000313" key="8">
    <source>
        <dbReference type="EMBL" id="ASM76296.1"/>
    </source>
</evidence>
<keyword evidence="2" id="KW-0378">Hydrolase</keyword>
<accession>A0A221KBA7</accession>
<dbReference type="Pfam" id="PF03717">
    <property type="entry name" value="PBP_dimer"/>
    <property type="match status" value="1"/>
</dbReference>
<gene>
    <name evidence="8" type="ORF">VITFI_CDS0517</name>
</gene>
<feature type="domain" description="Penicillin-binding protein dimerisation" evidence="7">
    <location>
        <begin position="92"/>
        <end position="244"/>
    </location>
</feature>
<dbReference type="PANTHER" id="PTHR30627:SF1">
    <property type="entry name" value="PEPTIDOGLYCAN D,D-TRANSPEPTIDASE FTSI"/>
    <property type="match status" value="1"/>
</dbReference>
<dbReference type="PANTHER" id="PTHR30627">
    <property type="entry name" value="PEPTIDOGLYCAN D,D-TRANSPEPTIDASE"/>
    <property type="match status" value="1"/>
</dbReference>
<evidence type="ECO:0000313" key="9">
    <source>
        <dbReference type="Proteomes" id="UP000199729"/>
    </source>
</evidence>
<evidence type="ECO:0000256" key="4">
    <source>
        <dbReference type="SAM" id="MobiDB-lite"/>
    </source>
</evidence>
<evidence type="ECO:0000256" key="2">
    <source>
        <dbReference type="ARBA" id="ARBA00022645"/>
    </source>
</evidence>
<dbReference type="GO" id="GO:0008658">
    <property type="term" value="F:penicillin binding"/>
    <property type="evidence" value="ECO:0007669"/>
    <property type="project" value="InterPro"/>
</dbReference>
<organism evidence="8 9">
    <name type="scientific">Vitreoscilla filiformis</name>
    <dbReference type="NCBI Taxonomy" id="63"/>
    <lineage>
        <taxon>Bacteria</taxon>
        <taxon>Pseudomonadati</taxon>
        <taxon>Pseudomonadota</taxon>
        <taxon>Betaproteobacteria</taxon>
        <taxon>Neisseriales</taxon>
        <taxon>Neisseriaceae</taxon>
        <taxon>Vitreoscilla</taxon>
    </lineage>
</organism>
<dbReference type="EMBL" id="CP022423">
    <property type="protein sequence ID" value="ASM76296.1"/>
    <property type="molecule type" value="Genomic_DNA"/>
</dbReference>
<feature type="compositionally biased region" description="Low complexity" evidence="4">
    <location>
        <begin position="613"/>
        <end position="623"/>
    </location>
</feature>
<name>A0A221KBA7_VITFI</name>
<dbReference type="SUPFAM" id="SSF56519">
    <property type="entry name" value="Penicillin binding protein dimerisation domain"/>
    <property type="match status" value="1"/>
</dbReference>
<dbReference type="InterPro" id="IPR012338">
    <property type="entry name" value="Beta-lactam/transpept-like"/>
</dbReference>
<keyword evidence="2" id="KW-0121">Carboxypeptidase</keyword>
<dbReference type="Gene3D" id="3.40.710.10">
    <property type="entry name" value="DD-peptidase/beta-lactamase superfamily"/>
    <property type="match status" value="1"/>
</dbReference>
<keyword evidence="8" id="KW-0131">Cell cycle</keyword>
<dbReference type="Gene3D" id="3.90.1310.10">
    <property type="entry name" value="Penicillin-binding protein 2a (Domain 2)"/>
    <property type="match status" value="1"/>
</dbReference>
<dbReference type="InterPro" id="IPR005311">
    <property type="entry name" value="PBP_dimer"/>
</dbReference>
<evidence type="ECO:0000259" key="6">
    <source>
        <dbReference type="Pfam" id="PF00905"/>
    </source>
</evidence>
<dbReference type="Proteomes" id="UP000199729">
    <property type="component" value="Chromosome"/>
</dbReference>
<keyword evidence="9" id="KW-1185">Reference proteome</keyword>
<dbReference type="AlphaFoldDB" id="A0A221KBA7"/>
<dbReference type="GO" id="GO:0004180">
    <property type="term" value="F:carboxypeptidase activity"/>
    <property type="evidence" value="ECO:0007669"/>
    <property type="project" value="UniProtKB-KW"/>
</dbReference>
<feature type="region of interest" description="Disordered" evidence="4">
    <location>
        <begin position="613"/>
        <end position="637"/>
    </location>
</feature>
<keyword evidence="5" id="KW-0812">Transmembrane</keyword>
<dbReference type="InterPro" id="IPR050515">
    <property type="entry name" value="Beta-lactam/transpept"/>
</dbReference>
<sequence>MMQRLRQWVVQHWPRGGMGGARPSVRPSVRDLNYSTNPLLASKTPPWRSQLVVALVGLSFLGMVFKAVYVQAINPEFFQAKSEKQHAMTERVQAGRGRILDRNGRLLAISVYAPTIYLAPQQFRNKPPSEEKLRQLQELLGLKPAEFEAKINGRRSGGYVPLRREAPTELVRQVRALRIEGVGVEPRYVRSYPEGEAAAHLIGWVDSGDKGVDGLEWAFNDVLEGTAGVRVVVRDRLGQIIDELEQISDPHPGEDLQLSIDSQLQSLAYQHLRDAVTTHKAKSGSVVVLDVRSGDILAMTNYPSYAPANRRQLNDLTGRNRALTDANEPGSTMKPFVVAEAIENGLVQPETVIDTTAFRISDRLVSDHDHSFRALTVAQIVQQSSNPGTARLALRLSDRTLHETFSNLGFGHKPDMGLPDTLVGRRTLGSATGRLRPWQKWQDVEKASMSYGYGISVSLIQLARAYTALANDGAAQPLSLVKGFRGGEPVRVYRPDTARTMRTMLRGTISEGTGFRAQPAGYSAAGKTGTAQKLEGRGYSNSRHCAWFVGFSPADKPRVVVAVLVDEPQGTAYYGGQVAAPVFKAVVENALRMMAVPPDLEVPLPSSASGVAAASSSAAGKANSNRKARPTSPKVEP</sequence>
<dbReference type="GO" id="GO:0051301">
    <property type="term" value="P:cell division"/>
    <property type="evidence" value="ECO:0007669"/>
    <property type="project" value="UniProtKB-KW"/>
</dbReference>
<feature type="transmembrane region" description="Helical" evidence="5">
    <location>
        <begin position="51"/>
        <end position="69"/>
    </location>
</feature>
<dbReference type="RefSeq" id="WP_198301586.1">
    <property type="nucleotide sequence ID" value="NZ_CP022423.1"/>
</dbReference>
<dbReference type="GO" id="GO:0071555">
    <property type="term" value="P:cell wall organization"/>
    <property type="evidence" value="ECO:0007669"/>
    <property type="project" value="TreeGrafter"/>
</dbReference>
<comment type="subcellular location">
    <subcellularLocation>
        <location evidence="1">Membrane</location>
    </subcellularLocation>
</comment>
<reference evidence="8 9" key="1">
    <citation type="submission" date="2017-07" db="EMBL/GenBank/DDBJ databases">
        <title>Complete Genome Sequence of the cosmetic ferment Vitreoscilla filiformis (ATCC15551).</title>
        <authorList>
            <person name="Contreras S."/>
            <person name="Sagory-Zalkind P."/>
            <person name="Blanquart H."/>
            <person name="Iltis A."/>
            <person name="Morand S.C."/>
        </authorList>
    </citation>
    <scope>NUCLEOTIDE SEQUENCE [LARGE SCALE GENOMIC DNA]</scope>
    <source>
        <strain evidence="8 9">ATCC 15551</strain>
    </source>
</reference>
<evidence type="ECO:0000256" key="5">
    <source>
        <dbReference type="SAM" id="Phobius"/>
    </source>
</evidence>
<protein>
    <submittedName>
        <fullName evidence="8">Cell division protein</fullName>
    </submittedName>
</protein>
<proteinExistence type="predicted"/>
<evidence type="ECO:0000259" key="7">
    <source>
        <dbReference type="Pfam" id="PF03717"/>
    </source>
</evidence>